<evidence type="ECO:0000313" key="1">
    <source>
        <dbReference type="EMBL" id="GAY21664.1"/>
    </source>
</evidence>
<dbReference type="Proteomes" id="UP000221538">
    <property type="component" value="Unassembled WGS sequence"/>
</dbReference>
<dbReference type="KEGG" id="sbar:H5V43_04485"/>
<reference evidence="2" key="6">
    <citation type="journal article" date="2021" name="Microbiol. Resour. Announc.">
        <title>Complete Genome Sequence of Sphingobium barthaii KK22, a High-Molecular-Weight Polycyclic Aromatic Hydrocarbon-Degrading Soil Bacterium.</title>
        <authorList>
            <person name="Mori J.F."/>
            <person name="Kanaly R.A."/>
        </authorList>
    </citation>
    <scope>NUCLEOTIDE SEQUENCE</scope>
    <source>
        <strain evidence="2">KK22</strain>
    </source>
</reference>
<reference evidence="4" key="5">
    <citation type="submission" date="2020-08" db="EMBL/GenBank/DDBJ databases">
        <title>Complete genome sequence of Sphingobium barthaii strain KK22, a high-molecular-weight polycyclic aromatic hydrocarbon-degrading soil bacterium.</title>
        <authorList>
            <person name="Mori J.F."/>
            <person name="Kanaly R.A."/>
        </authorList>
    </citation>
    <scope>NUCLEOTIDE SEQUENCE [LARGE SCALE GENOMIC DNA]</scope>
    <source>
        <strain evidence="4">KK22</strain>
    </source>
</reference>
<evidence type="ECO:0000313" key="2">
    <source>
        <dbReference type="EMBL" id="QOT72406.1"/>
    </source>
</evidence>
<dbReference type="Proteomes" id="UP000593663">
    <property type="component" value="Chromosome 1"/>
</dbReference>
<accession>A0A292ZFM8</accession>
<reference evidence="1 3" key="2">
    <citation type="journal article" date="2013" name="Environ. Sci. Technol.">
        <title>The 4-tert-butylphenol-utilizing bacterium Sphingobium fuliginis OMI can degrade bisphenols via phenolic ring hydroxylation and meta-cleavage pathway.</title>
        <authorList>
            <person name="Ogata Y."/>
            <person name="Goda S."/>
            <person name="Toyama T."/>
            <person name="Sei K."/>
            <person name="Ike M."/>
        </authorList>
    </citation>
    <scope>NUCLEOTIDE SEQUENCE [LARGE SCALE GENOMIC DNA]</scope>
    <source>
        <strain evidence="1 3">OMI</strain>
    </source>
</reference>
<sequence>MHLSKDARPSPNGHEAARNRPGLIAAIMQAFCALHRIAWSAPWIEERR</sequence>
<dbReference type="AlphaFoldDB" id="A0A292ZFM8"/>
<evidence type="ECO:0000313" key="4">
    <source>
        <dbReference type="Proteomes" id="UP000593663"/>
    </source>
</evidence>
<gene>
    <name evidence="2" type="ORF">H5V43_04485</name>
    <name evidence="1" type="ORF">SFOMI_2216</name>
</gene>
<reference evidence="1" key="4">
    <citation type="submission" date="2017-10" db="EMBL/GenBank/DDBJ databases">
        <authorList>
            <person name="Banno H."/>
            <person name="Chua N.-H."/>
        </authorList>
    </citation>
    <scope>NUCLEOTIDE SEQUENCE</scope>
    <source>
        <strain evidence="1">OMI</strain>
    </source>
</reference>
<evidence type="ECO:0000313" key="3">
    <source>
        <dbReference type="Proteomes" id="UP000221538"/>
    </source>
</evidence>
<proteinExistence type="predicted"/>
<name>A0A292ZFM8_SPHSA</name>
<reference evidence="1 3" key="1">
    <citation type="journal article" date="2013" name="Biodegradation">
        <title>Occurrence of 4-tert-butylphenol (4-t-BP) biodegradation in an aquatic sample caused by the presence of Spirodela polyrrhiza and isolation of a 4-t-BP-utilizing bacterium.</title>
        <authorList>
            <person name="Ogata Y."/>
            <person name="Toyama T."/>
            <person name="Yu N."/>
            <person name="Wang X."/>
            <person name="Sei K."/>
            <person name="Ike M."/>
        </authorList>
    </citation>
    <scope>NUCLEOTIDE SEQUENCE [LARGE SCALE GENOMIC DNA]</scope>
    <source>
        <strain evidence="1 3">OMI</strain>
    </source>
</reference>
<reference evidence="1" key="3">
    <citation type="submission" date="2017-10" db="EMBL/GenBank/DDBJ databases">
        <title>Bioaugmenting a lab-scale membrane bioreactor with Sphingobium fuliginis OMI to degrade 4-tert-butylphenol.</title>
        <authorList>
            <person name="Takada K."/>
            <person name="Shiba T."/>
            <person name="Soda S."/>
            <person name="Inoue D."/>
            <person name="Miyake M."/>
            <person name="Eguchi M."/>
            <person name="Ike M."/>
        </authorList>
    </citation>
    <scope>NUCLEOTIDE SEQUENCE</scope>
    <source>
        <strain evidence="1">OMI</strain>
    </source>
</reference>
<organism evidence="1 3">
    <name type="scientific">Sphingobium fuliginis (strain ATCC 27551)</name>
    <dbReference type="NCBI Taxonomy" id="336203"/>
    <lineage>
        <taxon>Bacteria</taxon>
        <taxon>Pseudomonadati</taxon>
        <taxon>Pseudomonadota</taxon>
        <taxon>Alphaproteobacteria</taxon>
        <taxon>Sphingomonadales</taxon>
        <taxon>Sphingomonadaceae</taxon>
        <taxon>Sphingobium</taxon>
    </lineage>
</organism>
<dbReference type="EMBL" id="BEWI01000031">
    <property type="protein sequence ID" value="GAY21664.1"/>
    <property type="molecule type" value="Genomic_DNA"/>
</dbReference>
<dbReference type="RefSeq" id="WP_172451907.1">
    <property type="nucleotide sequence ID" value="NZ_BATN01000105.1"/>
</dbReference>
<protein>
    <submittedName>
        <fullName evidence="1">Uncharacterized protein</fullName>
    </submittedName>
</protein>
<dbReference type="EMBL" id="CP060035">
    <property type="protein sequence ID" value="QOT72406.1"/>
    <property type="molecule type" value="Genomic_DNA"/>
</dbReference>